<dbReference type="Proteomes" id="UP000199399">
    <property type="component" value="Unassembled WGS sequence"/>
</dbReference>
<evidence type="ECO:0000313" key="3">
    <source>
        <dbReference type="EMBL" id="SDF51254.1"/>
    </source>
</evidence>
<dbReference type="Pfam" id="PF04575">
    <property type="entry name" value="SlipAM"/>
    <property type="match status" value="1"/>
</dbReference>
<proteinExistence type="predicted"/>
<evidence type="ECO:0000313" key="4">
    <source>
        <dbReference type="Proteomes" id="UP000199399"/>
    </source>
</evidence>
<dbReference type="Gene3D" id="1.25.40.10">
    <property type="entry name" value="Tetratricopeptide repeat domain"/>
    <property type="match status" value="1"/>
</dbReference>
<reference evidence="4" key="1">
    <citation type="submission" date="2016-10" db="EMBL/GenBank/DDBJ databases">
        <authorList>
            <person name="Varghese N."/>
            <person name="Submissions S."/>
        </authorList>
    </citation>
    <scope>NUCLEOTIDE SEQUENCE [LARGE SCALE GENOMIC DNA]</scope>
    <source>
        <strain evidence="4">DSM 16477</strain>
    </source>
</reference>
<dbReference type="EMBL" id="FNBP01000002">
    <property type="protein sequence ID" value="SDF51254.1"/>
    <property type="molecule type" value="Genomic_DNA"/>
</dbReference>
<keyword evidence="1" id="KW-0732">Signal</keyword>
<name>A0A1G7LPF5_9RHOB</name>
<dbReference type="RefSeq" id="WP_093739793.1">
    <property type="nucleotide sequence ID" value="NZ_FNBP01000002.1"/>
</dbReference>
<feature type="signal peptide" evidence="1">
    <location>
        <begin position="1"/>
        <end position="19"/>
    </location>
</feature>
<evidence type="ECO:0000259" key="2">
    <source>
        <dbReference type="Pfam" id="PF04575"/>
    </source>
</evidence>
<protein>
    <recommendedName>
        <fullName evidence="2">Surface lipoprotein assembly modifier C-terminal domain-containing protein</fullName>
    </recommendedName>
</protein>
<dbReference type="AlphaFoldDB" id="A0A1G7LPF5"/>
<sequence length="446" mass="48688">MTRKFVLAAALALAGGSSAAQSTLAPEEARMTAAQLLARGQAQAAVDITDMLIRRDPEDATSLILNAHARRTLGDARNARRVARQGYQASDRPVERYGAAMAMAQALSSDGAKTRAQFWLRRAAHVAPDEQTRARAIRDYRYVSMTNPWSVDLSFSIDPSDNVNGAPSDNTFVLGGLIFTNPAAVPISGFVLRQNTSLRYNFDISQTRRSFAALNWTESHTVFTDDDVPAGVDASDYAFRRVQAEVGRDFTTGPKAPRQTVSLSFGRLWSGENPLADEIKANWRQTYARPESRLFSWNAQLGYSHRKDDDSRSGVTGILSASWARPTAAGGKVAWNAELGRTDTDSRALTHNAVTLGLQYTFANPVLGATAQVALTAQAKHYDDPLYTAEPRADLGAAVSTSLLFTDFDSYGFAPKLTFEARKTTSNVTRFETESFGLNMGFQSLF</sequence>
<accession>A0A1G7LPF5</accession>
<dbReference type="OrthoDB" id="7684399at2"/>
<feature type="domain" description="Surface lipoprotein assembly modifier C-terminal" evidence="2">
    <location>
        <begin position="345"/>
        <end position="431"/>
    </location>
</feature>
<dbReference type="SUPFAM" id="SSF48452">
    <property type="entry name" value="TPR-like"/>
    <property type="match status" value="1"/>
</dbReference>
<keyword evidence="4" id="KW-1185">Reference proteome</keyword>
<gene>
    <name evidence="3" type="ORF">SAMN04489759_102358</name>
</gene>
<dbReference type="InterPro" id="IPR007655">
    <property type="entry name" value="Slam_C"/>
</dbReference>
<evidence type="ECO:0000256" key="1">
    <source>
        <dbReference type="SAM" id="SignalP"/>
    </source>
</evidence>
<dbReference type="InterPro" id="IPR011990">
    <property type="entry name" value="TPR-like_helical_dom_sf"/>
</dbReference>
<organism evidence="3 4">
    <name type="scientific">Sulfitobacter delicatus</name>
    <dbReference type="NCBI Taxonomy" id="218672"/>
    <lineage>
        <taxon>Bacteria</taxon>
        <taxon>Pseudomonadati</taxon>
        <taxon>Pseudomonadota</taxon>
        <taxon>Alphaproteobacteria</taxon>
        <taxon>Rhodobacterales</taxon>
        <taxon>Roseobacteraceae</taxon>
        <taxon>Sulfitobacter</taxon>
    </lineage>
</organism>
<dbReference type="STRING" id="218672.SAMN04489759_102358"/>
<feature type="chain" id="PRO_5011758352" description="Surface lipoprotein assembly modifier C-terminal domain-containing protein" evidence="1">
    <location>
        <begin position="20"/>
        <end position="446"/>
    </location>
</feature>